<dbReference type="EMBL" id="BONZ01000027">
    <property type="protein sequence ID" value="GIH14651.1"/>
    <property type="molecule type" value="Genomic_DNA"/>
</dbReference>
<evidence type="ECO:0000313" key="2">
    <source>
        <dbReference type="EMBL" id="GIH14651.1"/>
    </source>
</evidence>
<dbReference type="AlphaFoldDB" id="A0A8J3VQM8"/>
<name>A0A8J3VQM8_9ACTN</name>
<feature type="region of interest" description="Disordered" evidence="1">
    <location>
        <begin position="1"/>
        <end position="33"/>
    </location>
</feature>
<organism evidence="2 3">
    <name type="scientific">Rugosimonospora africana</name>
    <dbReference type="NCBI Taxonomy" id="556532"/>
    <lineage>
        <taxon>Bacteria</taxon>
        <taxon>Bacillati</taxon>
        <taxon>Actinomycetota</taxon>
        <taxon>Actinomycetes</taxon>
        <taxon>Micromonosporales</taxon>
        <taxon>Micromonosporaceae</taxon>
        <taxon>Rugosimonospora</taxon>
    </lineage>
</organism>
<proteinExistence type="predicted"/>
<gene>
    <name evidence="2" type="ORF">Raf01_28230</name>
</gene>
<dbReference type="Proteomes" id="UP000642748">
    <property type="component" value="Unassembled WGS sequence"/>
</dbReference>
<sequence length="103" mass="11221">MAAVPYHASMEPRRKQIGVRKPEATGTTKETEMFTHPDLLLAQQKQHQRDLITQAAEYRLLAAARRSRRARRGASDAGITPVVRGRPAGNLAPCGPHAAASAR</sequence>
<evidence type="ECO:0000256" key="1">
    <source>
        <dbReference type="SAM" id="MobiDB-lite"/>
    </source>
</evidence>
<feature type="region of interest" description="Disordered" evidence="1">
    <location>
        <begin position="64"/>
        <end position="103"/>
    </location>
</feature>
<reference evidence="2" key="1">
    <citation type="submission" date="2021-01" db="EMBL/GenBank/DDBJ databases">
        <title>Whole genome shotgun sequence of Rugosimonospora africana NBRC 104875.</title>
        <authorList>
            <person name="Komaki H."/>
            <person name="Tamura T."/>
        </authorList>
    </citation>
    <scope>NUCLEOTIDE SEQUENCE</scope>
    <source>
        <strain evidence="2">NBRC 104875</strain>
    </source>
</reference>
<protein>
    <submittedName>
        <fullName evidence="2">Uncharacterized protein</fullName>
    </submittedName>
</protein>
<evidence type="ECO:0000313" key="3">
    <source>
        <dbReference type="Proteomes" id="UP000642748"/>
    </source>
</evidence>
<keyword evidence="3" id="KW-1185">Reference proteome</keyword>
<accession>A0A8J3VQM8</accession>
<comment type="caution">
    <text evidence="2">The sequence shown here is derived from an EMBL/GenBank/DDBJ whole genome shotgun (WGS) entry which is preliminary data.</text>
</comment>